<keyword evidence="1" id="KW-0472">Membrane</keyword>
<keyword evidence="3" id="KW-1185">Reference proteome</keyword>
<evidence type="ECO:0000313" key="2">
    <source>
        <dbReference type="EMBL" id="MFD1549531.1"/>
    </source>
</evidence>
<feature type="transmembrane region" description="Helical" evidence="1">
    <location>
        <begin position="5"/>
        <end position="23"/>
    </location>
</feature>
<evidence type="ECO:0000313" key="3">
    <source>
        <dbReference type="Proteomes" id="UP001597195"/>
    </source>
</evidence>
<sequence>MQHKYWRMLAVIFYLIVLLLVVFHQDMLAMYGMAVGMLLEAIMALLSKA</sequence>
<evidence type="ECO:0000256" key="1">
    <source>
        <dbReference type="SAM" id="Phobius"/>
    </source>
</evidence>
<comment type="caution">
    <text evidence="2">The sequence shown here is derived from an EMBL/GenBank/DDBJ whole genome shotgun (WGS) entry which is preliminary data.</text>
</comment>
<organism evidence="2 3">
    <name type="scientific">Levilactobacillus fuyuanensis</name>
    <dbReference type="NCBI Taxonomy" id="2486022"/>
    <lineage>
        <taxon>Bacteria</taxon>
        <taxon>Bacillati</taxon>
        <taxon>Bacillota</taxon>
        <taxon>Bacilli</taxon>
        <taxon>Lactobacillales</taxon>
        <taxon>Lactobacillaceae</taxon>
        <taxon>Levilactobacillus</taxon>
    </lineage>
</organism>
<gene>
    <name evidence="2" type="ORF">ACFQ5T_07450</name>
</gene>
<protein>
    <submittedName>
        <fullName evidence="2">Uncharacterized protein</fullName>
    </submittedName>
</protein>
<dbReference type="EMBL" id="JBHTOM010000009">
    <property type="protein sequence ID" value="MFD1549531.1"/>
    <property type="molecule type" value="Genomic_DNA"/>
</dbReference>
<name>A0ABW4H4E9_9LACO</name>
<keyword evidence="1" id="KW-1133">Transmembrane helix</keyword>
<proteinExistence type="predicted"/>
<dbReference type="RefSeq" id="WP_164508884.1">
    <property type="nucleotide sequence ID" value="NZ_JBHTOM010000009.1"/>
</dbReference>
<dbReference type="Proteomes" id="UP001597195">
    <property type="component" value="Unassembled WGS sequence"/>
</dbReference>
<feature type="transmembrane region" description="Helical" evidence="1">
    <location>
        <begin position="29"/>
        <end position="46"/>
    </location>
</feature>
<reference evidence="3" key="1">
    <citation type="journal article" date="2019" name="Int. J. Syst. Evol. Microbiol.">
        <title>The Global Catalogue of Microorganisms (GCM) 10K type strain sequencing project: providing services to taxonomists for standard genome sequencing and annotation.</title>
        <authorList>
            <consortium name="The Broad Institute Genomics Platform"/>
            <consortium name="The Broad Institute Genome Sequencing Center for Infectious Disease"/>
            <person name="Wu L."/>
            <person name="Ma J."/>
        </authorList>
    </citation>
    <scope>NUCLEOTIDE SEQUENCE [LARGE SCALE GENOMIC DNA]</scope>
    <source>
        <strain evidence="3">CCM 8906</strain>
    </source>
</reference>
<keyword evidence="1" id="KW-0812">Transmembrane</keyword>
<accession>A0ABW4H4E9</accession>